<keyword evidence="2" id="KW-0548">Nucleotidyltransferase</keyword>
<gene>
    <name evidence="2" type="ORF">EPI10_005748</name>
</gene>
<protein>
    <submittedName>
        <fullName evidence="2">Reverse transcriptase</fullName>
    </submittedName>
</protein>
<evidence type="ECO:0000259" key="1">
    <source>
        <dbReference type="Pfam" id="PF13966"/>
    </source>
</evidence>
<comment type="caution">
    <text evidence="2">The sequence shown here is derived from an EMBL/GenBank/DDBJ whole genome shotgun (WGS) entry which is preliminary data.</text>
</comment>
<evidence type="ECO:0000313" key="2">
    <source>
        <dbReference type="EMBL" id="KAA3483589.1"/>
    </source>
</evidence>
<dbReference type="InterPro" id="IPR026960">
    <property type="entry name" value="RVT-Znf"/>
</dbReference>
<dbReference type="PANTHER" id="PTHR47074:SF48">
    <property type="entry name" value="POLYNUCLEOTIDYL TRANSFERASE, RIBONUCLEASE H-LIKE SUPERFAMILY PROTEIN"/>
    <property type="match status" value="1"/>
</dbReference>
<keyword evidence="3" id="KW-1185">Reference proteome</keyword>
<keyword evidence="2" id="KW-0808">Transferase</keyword>
<dbReference type="GO" id="GO:0003964">
    <property type="term" value="F:RNA-directed DNA polymerase activity"/>
    <property type="evidence" value="ECO:0007669"/>
    <property type="project" value="UniProtKB-KW"/>
</dbReference>
<dbReference type="PANTHER" id="PTHR47074">
    <property type="entry name" value="BNAC02G40300D PROTEIN"/>
    <property type="match status" value="1"/>
</dbReference>
<dbReference type="InterPro" id="IPR052929">
    <property type="entry name" value="RNase_H-like_EbsB-rel"/>
</dbReference>
<evidence type="ECO:0000313" key="3">
    <source>
        <dbReference type="Proteomes" id="UP000325315"/>
    </source>
</evidence>
<dbReference type="AlphaFoldDB" id="A0A5B6WNY4"/>
<keyword evidence="2" id="KW-0695">RNA-directed DNA polymerase</keyword>
<dbReference type="EMBL" id="SMMG02000002">
    <property type="protein sequence ID" value="KAA3483589.1"/>
    <property type="molecule type" value="Genomic_DNA"/>
</dbReference>
<dbReference type="OrthoDB" id="988822at2759"/>
<sequence length="351" mass="40389">MGLGPHRFFCKAIWKLDTIPNIWVFTWQMGHEILLTKVKIAFIRHGFGQECPRCGVEKETLIHALKYCPTSRAILSIGGLDNSIISKEYHCCIDWLEDMMKVLDKRAIADLMTTLWNSWNNRNNFILRGKEEEAQVVWDRARTLSQDLCICNLLNDLLLLANPAVKRWEKPPRGHVKINFYASVRNNRVGYEVIVRDEYDFVMGGGRGFKDETMLVEKAESYAFDECIKISCKLYIKTYVIFETNNASLVNKVKHHCMDVTVIGARIKESLKAFENFKVAKGLSRRGRPCASKPLVRNTFQTRIFFIQRRSTNPHSFGLASRWRPKPLKKVLGGKWGTVAIFRLIGKLGDS</sequence>
<organism evidence="2 3">
    <name type="scientific">Gossypium australe</name>
    <dbReference type="NCBI Taxonomy" id="47621"/>
    <lineage>
        <taxon>Eukaryota</taxon>
        <taxon>Viridiplantae</taxon>
        <taxon>Streptophyta</taxon>
        <taxon>Embryophyta</taxon>
        <taxon>Tracheophyta</taxon>
        <taxon>Spermatophyta</taxon>
        <taxon>Magnoliopsida</taxon>
        <taxon>eudicotyledons</taxon>
        <taxon>Gunneridae</taxon>
        <taxon>Pentapetalae</taxon>
        <taxon>rosids</taxon>
        <taxon>malvids</taxon>
        <taxon>Malvales</taxon>
        <taxon>Malvaceae</taxon>
        <taxon>Malvoideae</taxon>
        <taxon>Gossypium</taxon>
    </lineage>
</organism>
<dbReference type="Proteomes" id="UP000325315">
    <property type="component" value="Unassembled WGS sequence"/>
</dbReference>
<feature type="domain" description="Reverse transcriptase zinc-binding" evidence="1">
    <location>
        <begin position="7"/>
        <end position="73"/>
    </location>
</feature>
<name>A0A5B6WNY4_9ROSI</name>
<reference evidence="3" key="1">
    <citation type="journal article" date="2019" name="Plant Biotechnol. J.">
        <title>Genome sequencing of the Australian wild diploid species Gossypium australe highlights disease resistance and delayed gland morphogenesis.</title>
        <authorList>
            <person name="Cai Y."/>
            <person name="Cai X."/>
            <person name="Wang Q."/>
            <person name="Wang P."/>
            <person name="Zhang Y."/>
            <person name="Cai C."/>
            <person name="Xu Y."/>
            <person name="Wang K."/>
            <person name="Zhou Z."/>
            <person name="Wang C."/>
            <person name="Geng S."/>
            <person name="Li B."/>
            <person name="Dong Q."/>
            <person name="Hou Y."/>
            <person name="Wang H."/>
            <person name="Ai P."/>
            <person name="Liu Z."/>
            <person name="Yi F."/>
            <person name="Sun M."/>
            <person name="An G."/>
            <person name="Cheng J."/>
            <person name="Zhang Y."/>
            <person name="Shi Q."/>
            <person name="Xie Y."/>
            <person name="Shi X."/>
            <person name="Chang Y."/>
            <person name="Huang F."/>
            <person name="Chen Y."/>
            <person name="Hong S."/>
            <person name="Mi L."/>
            <person name="Sun Q."/>
            <person name="Zhang L."/>
            <person name="Zhou B."/>
            <person name="Peng R."/>
            <person name="Zhang X."/>
            <person name="Liu F."/>
        </authorList>
    </citation>
    <scope>NUCLEOTIDE SEQUENCE [LARGE SCALE GENOMIC DNA]</scope>
    <source>
        <strain evidence="3">cv. PA1801</strain>
    </source>
</reference>
<dbReference type="Pfam" id="PF13966">
    <property type="entry name" value="zf-RVT"/>
    <property type="match status" value="1"/>
</dbReference>
<proteinExistence type="predicted"/>
<accession>A0A5B6WNY4</accession>